<proteinExistence type="predicted"/>
<name>A0A0C9WDI5_9AGAM</name>
<evidence type="ECO:0000313" key="3">
    <source>
        <dbReference type="Proteomes" id="UP000053820"/>
    </source>
</evidence>
<feature type="compositionally biased region" description="Basic and acidic residues" evidence="1">
    <location>
        <begin position="1"/>
        <end position="13"/>
    </location>
</feature>
<dbReference type="HOGENOM" id="CLU_3111951_0_0_1"/>
<evidence type="ECO:0000256" key="1">
    <source>
        <dbReference type="SAM" id="MobiDB-lite"/>
    </source>
</evidence>
<organism evidence="2 3">
    <name type="scientific">Hydnomerulius pinastri MD-312</name>
    <dbReference type="NCBI Taxonomy" id="994086"/>
    <lineage>
        <taxon>Eukaryota</taxon>
        <taxon>Fungi</taxon>
        <taxon>Dikarya</taxon>
        <taxon>Basidiomycota</taxon>
        <taxon>Agaricomycotina</taxon>
        <taxon>Agaricomycetes</taxon>
        <taxon>Agaricomycetidae</taxon>
        <taxon>Boletales</taxon>
        <taxon>Boletales incertae sedis</taxon>
        <taxon>Leucogyrophana</taxon>
    </lineage>
</organism>
<dbReference type="AlphaFoldDB" id="A0A0C9WDI5"/>
<dbReference type="Proteomes" id="UP000053820">
    <property type="component" value="Unassembled WGS sequence"/>
</dbReference>
<protein>
    <submittedName>
        <fullName evidence="2">Uncharacterized protein</fullName>
    </submittedName>
</protein>
<accession>A0A0C9WDI5</accession>
<keyword evidence="3" id="KW-1185">Reference proteome</keyword>
<reference evidence="2 3" key="1">
    <citation type="submission" date="2014-04" db="EMBL/GenBank/DDBJ databases">
        <title>Evolutionary Origins and Diversification of the Mycorrhizal Mutualists.</title>
        <authorList>
            <consortium name="DOE Joint Genome Institute"/>
            <consortium name="Mycorrhizal Genomics Consortium"/>
            <person name="Kohler A."/>
            <person name="Kuo A."/>
            <person name="Nagy L.G."/>
            <person name="Floudas D."/>
            <person name="Copeland A."/>
            <person name="Barry K.W."/>
            <person name="Cichocki N."/>
            <person name="Veneault-Fourrey C."/>
            <person name="LaButti K."/>
            <person name="Lindquist E.A."/>
            <person name="Lipzen A."/>
            <person name="Lundell T."/>
            <person name="Morin E."/>
            <person name="Murat C."/>
            <person name="Riley R."/>
            <person name="Ohm R."/>
            <person name="Sun H."/>
            <person name="Tunlid A."/>
            <person name="Henrissat B."/>
            <person name="Grigoriev I.V."/>
            <person name="Hibbett D.S."/>
            <person name="Martin F."/>
        </authorList>
    </citation>
    <scope>NUCLEOTIDE SEQUENCE [LARGE SCALE GENOMIC DNA]</scope>
    <source>
        <strain evidence="2 3">MD-312</strain>
    </source>
</reference>
<dbReference type="EMBL" id="KN839855">
    <property type="protein sequence ID" value="KIJ62512.1"/>
    <property type="molecule type" value="Genomic_DNA"/>
</dbReference>
<gene>
    <name evidence="2" type="ORF">HYDPIDRAFT_114650</name>
</gene>
<evidence type="ECO:0000313" key="2">
    <source>
        <dbReference type="EMBL" id="KIJ62512.1"/>
    </source>
</evidence>
<feature type="non-terminal residue" evidence="2">
    <location>
        <position position="51"/>
    </location>
</feature>
<sequence>MFVDPKRIPEVRTHHSAASNTGQELKARPETHPQMIAPRNPERLLHRMKGM</sequence>
<feature type="region of interest" description="Disordered" evidence="1">
    <location>
        <begin position="1"/>
        <end position="51"/>
    </location>
</feature>